<dbReference type="Pfam" id="PF07727">
    <property type="entry name" value="RVT_2"/>
    <property type="match status" value="1"/>
</dbReference>
<feature type="region of interest" description="Disordered" evidence="4">
    <location>
        <begin position="321"/>
        <end position="355"/>
    </location>
</feature>
<sequence>MPKPTTDASWEVEVSDMTGRPVHWNGQNFQYYKMIMEIAARKKDTDLYKVMTQQLKYDASFTSLQKSAWDAWQLDLQELIFSSVCTDMGQQLMNMTDGLTMLKYLCDRYEGTANDQTRAMTKRQLYAQLESAKCKQSGKVEGHLNYMCRLKGRLKTVGMTVDDAVFSGMLVSSLPSNERFDRLRGFVDAGMDCVDTPEKVVAMAVTFDKANQAEEQLHRSFGAKQHSGQQNKIGGGGQGKGGSEQASSKGQGKSRSCFVCGSTDYLKASCPEKTKKQSGAEGNEQQQIPRSNCTLRQDDNTSPVVVLTDDEVVAEGVVTGIAMPTRPEESRGDESGDDQEAEVAELHQEVDDQEDATASSSWWYFDTASNSHVTGLRSHFVSFTEDTEAARTVRGLSPSIISRIVGIGTVALVNEVDGEEVVMYVDNVFYVPDAEFELFSPGLAHEQGFEFDYDQATRSFLISWEGRRVLVATPQEATWGFQASHPSEGDIGLVQGMMLTQRQQDTCDACHLAKQKKKKHRKKLDRATKEPNQVVYADLLFPGKGNGSRFEAVLVIMDGYSRLVTVHMLKNKSSEVVNNHLKEYVLWAERQAGRMIKKYNSRGIEHIQVGPKSSQLNLCERTHQSLVEMTKAMMVQSGLPRSLWPEAMRNVVYIKNRSYNKGTQGVPYEMFFGAKPDVHHIRKFGALAYVHVPVTPSRRKHHCNAKLGYVLGYAESVVGCKVYFQSEHTAKFVSDLRVAEVVVYRDRHEVDEEDIDWSSLNFSTEEHKEGDIVDDEDTEMISDAASMETETNRDQPLGLEEGDNDALQEDVQLADEVLQEGDHGHHGGGFAVGEQLQDEVVGSLQAAHKAGEEPDAREASEVDQVHSCQAAGNEALTDTADDEEAESVAGTYGSSVADEDPDAAEDSGNASDEDVMVASVFVEDGNGMDTYVESVHSGLEEDNGEVDLSYGSDSGPMETIDASEMFDSLPCQTGKRKHRGETPSEEERVEKGADNPEPKRTRTGLREYHERRRPGYLDDYVVNLTLNNPRVLDKNGRQIRANQIKVPHNRREMLRSKWRDFFLMAEMEEMAALKAKGVIEEIPEDEVPEDAKPVNTMWMYALKSDQYGYVVRFKAFIVALENYQRPGIDFRETFAPVARLSSFRLLMAIAAELGLDV</sequence>
<feature type="domain" description="Retrovirus-related Pol polyprotein from transposon TNT 1-94-like beta-barrel" evidence="6">
    <location>
        <begin position="363"/>
        <end position="449"/>
    </location>
</feature>
<dbReference type="GO" id="GO:0046872">
    <property type="term" value="F:metal ion binding"/>
    <property type="evidence" value="ECO:0007669"/>
    <property type="project" value="UniProtKB-KW"/>
</dbReference>
<evidence type="ECO:0000259" key="5">
    <source>
        <dbReference type="Pfam" id="PF07727"/>
    </source>
</evidence>
<feature type="region of interest" description="Disordered" evidence="4">
    <location>
        <begin position="274"/>
        <end position="299"/>
    </location>
</feature>
<keyword evidence="3" id="KW-0378">Hydrolase</keyword>
<reference evidence="7 8" key="1">
    <citation type="submission" date="2018-09" db="EMBL/GenBank/DDBJ databases">
        <title>Genomic investigation of the strawberry pathogen Phytophthora fragariae indicates pathogenicity is determined by transcriptional variation in three key races.</title>
        <authorList>
            <person name="Adams T.M."/>
            <person name="Armitage A.D."/>
            <person name="Sobczyk M.K."/>
            <person name="Bates H.J."/>
            <person name="Dunwell J.M."/>
            <person name="Nellist C.F."/>
            <person name="Harrison R.J."/>
        </authorList>
    </citation>
    <scope>NUCLEOTIDE SEQUENCE [LARGE SCALE GENOMIC DNA]</scope>
    <source>
        <strain evidence="7 8">SCRP245</strain>
    </source>
</reference>
<dbReference type="InterPro" id="IPR039537">
    <property type="entry name" value="Retrotran_Ty1/copia-like"/>
</dbReference>
<dbReference type="GO" id="GO:0006508">
    <property type="term" value="P:proteolysis"/>
    <property type="evidence" value="ECO:0007669"/>
    <property type="project" value="UniProtKB-KW"/>
</dbReference>
<dbReference type="Pfam" id="PF22936">
    <property type="entry name" value="Pol_BBD"/>
    <property type="match status" value="1"/>
</dbReference>
<dbReference type="GO" id="GO:0003676">
    <property type="term" value="F:nucleic acid binding"/>
    <property type="evidence" value="ECO:0007669"/>
    <property type="project" value="InterPro"/>
</dbReference>
<gene>
    <name evidence="7" type="ORF">PF011_g4915</name>
</gene>
<accession>A0A6A3LQI2</accession>
<feature type="compositionally biased region" description="Basic and acidic residues" evidence="4">
    <location>
        <begin position="849"/>
        <end position="864"/>
    </location>
</feature>
<evidence type="ECO:0000313" key="8">
    <source>
        <dbReference type="Proteomes" id="UP000460718"/>
    </source>
</evidence>
<feature type="compositionally biased region" description="Gly residues" evidence="4">
    <location>
        <begin position="233"/>
        <end position="242"/>
    </location>
</feature>
<evidence type="ECO:0000313" key="7">
    <source>
        <dbReference type="EMBL" id="KAE9021489.1"/>
    </source>
</evidence>
<feature type="compositionally biased region" description="Basic and acidic residues" evidence="4">
    <location>
        <begin position="980"/>
        <end position="1002"/>
    </location>
</feature>
<dbReference type="InterPro" id="IPR054722">
    <property type="entry name" value="PolX-like_BBD"/>
</dbReference>
<feature type="region of interest" description="Disordered" evidence="4">
    <location>
        <begin position="970"/>
        <end position="1002"/>
    </location>
</feature>
<dbReference type="InterPro" id="IPR012337">
    <property type="entry name" value="RNaseH-like_sf"/>
</dbReference>
<dbReference type="Gene3D" id="3.30.420.10">
    <property type="entry name" value="Ribonuclease H-like superfamily/Ribonuclease H"/>
    <property type="match status" value="1"/>
</dbReference>
<comment type="caution">
    <text evidence="7">The sequence shown here is derived from an EMBL/GenBank/DDBJ whole genome shotgun (WGS) entry which is preliminary data.</text>
</comment>
<dbReference type="EMBL" id="QXFW01000184">
    <property type="protein sequence ID" value="KAE9021489.1"/>
    <property type="molecule type" value="Genomic_DNA"/>
</dbReference>
<dbReference type="PANTHER" id="PTHR42648:SF28">
    <property type="entry name" value="TRANSPOSON-ENCODED PROTEIN WITH RIBONUCLEASE H-LIKE AND RETROVIRUS ZINC FINGER-LIKE DOMAINS"/>
    <property type="match status" value="1"/>
</dbReference>
<evidence type="ECO:0000256" key="1">
    <source>
        <dbReference type="ARBA" id="ARBA00022670"/>
    </source>
</evidence>
<dbReference type="Proteomes" id="UP000460718">
    <property type="component" value="Unassembled WGS sequence"/>
</dbReference>
<organism evidence="7 8">
    <name type="scientific">Phytophthora fragariae</name>
    <dbReference type="NCBI Taxonomy" id="53985"/>
    <lineage>
        <taxon>Eukaryota</taxon>
        <taxon>Sar</taxon>
        <taxon>Stramenopiles</taxon>
        <taxon>Oomycota</taxon>
        <taxon>Peronosporomycetes</taxon>
        <taxon>Peronosporales</taxon>
        <taxon>Peronosporaceae</taxon>
        <taxon>Phytophthora</taxon>
    </lineage>
</organism>
<evidence type="ECO:0000256" key="2">
    <source>
        <dbReference type="ARBA" id="ARBA00022723"/>
    </source>
</evidence>
<name>A0A6A3LQI2_9STRA</name>
<feature type="region of interest" description="Disordered" evidence="4">
    <location>
        <begin position="220"/>
        <end position="255"/>
    </location>
</feature>
<proteinExistence type="predicted"/>
<dbReference type="InterPro" id="IPR013103">
    <property type="entry name" value="RVT_2"/>
</dbReference>
<dbReference type="InterPro" id="IPR036397">
    <property type="entry name" value="RNaseH_sf"/>
</dbReference>
<feature type="compositionally biased region" description="Polar residues" evidence="4">
    <location>
        <begin position="283"/>
        <end position="299"/>
    </location>
</feature>
<keyword evidence="1" id="KW-0645">Protease</keyword>
<protein>
    <submittedName>
        <fullName evidence="7">Uncharacterized protein</fullName>
    </submittedName>
</protein>
<feature type="compositionally biased region" description="Acidic residues" evidence="4">
    <location>
        <begin position="897"/>
        <end position="914"/>
    </location>
</feature>
<evidence type="ECO:0000259" key="6">
    <source>
        <dbReference type="Pfam" id="PF22936"/>
    </source>
</evidence>
<dbReference type="SUPFAM" id="SSF53098">
    <property type="entry name" value="Ribonuclease H-like"/>
    <property type="match status" value="1"/>
</dbReference>
<dbReference type="AlphaFoldDB" id="A0A6A3LQI2"/>
<dbReference type="Pfam" id="PF14223">
    <property type="entry name" value="Retrotran_gag_2"/>
    <property type="match status" value="1"/>
</dbReference>
<keyword evidence="2" id="KW-0479">Metal-binding</keyword>
<dbReference type="GO" id="GO:0008233">
    <property type="term" value="F:peptidase activity"/>
    <property type="evidence" value="ECO:0007669"/>
    <property type="project" value="UniProtKB-KW"/>
</dbReference>
<feature type="region of interest" description="Disordered" evidence="4">
    <location>
        <begin position="843"/>
        <end position="914"/>
    </location>
</feature>
<feature type="compositionally biased region" description="Low complexity" evidence="4">
    <location>
        <begin position="243"/>
        <end position="254"/>
    </location>
</feature>
<dbReference type="PANTHER" id="PTHR42648">
    <property type="entry name" value="TRANSPOSASE, PUTATIVE-RELATED"/>
    <property type="match status" value="1"/>
</dbReference>
<evidence type="ECO:0000256" key="3">
    <source>
        <dbReference type="ARBA" id="ARBA00022801"/>
    </source>
</evidence>
<evidence type="ECO:0000256" key="4">
    <source>
        <dbReference type="SAM" id="MobiDB-lite"/>
    </source>
</evidence>
<feature type="domain" description="Reverse transcriptase Ty1/copia-type" evidence="5">
    <location>
        <begin position="1087"/>
        <end position="1153"/>
    </location>
</feature>